<reference evidence="1" key="1">
    <citation type="submission" date="2023-06" db="EMBL/GenBank/DDBJ databases">
        <title>Genomic Diversity of Vibrio spp. and Metagenomic Analysis of Pathogens in Florida Gulf Coastal Waters Following Hurricane Ian.</title>
        <authorList>
            <person name="Brumfield K.D."/>
        </authorList>
    </citation>
    <scope>NUCLEOTIDE SEQUENCE</scope>
    <source>
        <strain evidence="1">WBS2B-138</strain>
    </source>
</reference>
<evidence type="ECO:0000313" key="2">
    <source>
        <dbReference type="Proteomes" id="UP001253193"/>
    </source>
</evidence>
<name>A0AAW8PZK5_VIBPH</name>
<comment type="caution">
    <text evidence="1">The sequence shown here is derived from an EMBL/GenBank/DDBJ whole genome shotgun (WGS) entry which is preliminary data.</text>
</comment>
<dbReference type="RefSeq" id="WP_311019547.1">
    <property type="nucleotide sequence ID" value="NZ_JAUHGG010000003.1"/>
</dbReference>
<protein>
    <submittedName>
        <fullName evidence="1">Uncharacterized protein</fullName>
    </submittedName>
</protein>
<dbReference type="EMBL" id="JAUHGG010000003">
    <property type="protein sequence ID" value="MDS1820769.1"/>
    <property type="molecule type" value="Genomic_DNA"/>
</dbReference>
<proteinExistence type="predicted"/>
<evidence type="ECO:0000313" key="1">
    <source>
        <dbReference type="EMBL" id="MDS1820769.1"/>
    </source>
</evidence>
<dbReference type="Proteomes" id="UP001253193">
    <property type="component" value="Unassembled WGS sequence"/>
</dbReference>
<gene>
    <name evidence="1" type="ORF">QX249_08865</name>
</gene>
<organism evidence="1 2">
    <name type="scientific">Vibrio parahaemolyticus</name>
    <dbReference type="NCBI Taxonomy" id="670"/>
    <lineage>
        <taxon>Bacteria</taxon>
        <taxon>Pseudomonadati</taxon>
        <taxon>Pseudomonadota</taxon>
        <taxon>Gammaproteobacteria</taxon>
        <taxon>Vibrionales</taxon>
        <taxon>Vibrionaceae</taxon>
        <taxon>Vibrio</taxon>
    </lineage>
</organism>
<dbReference type="AlphaFoldDB" id="A0AAW8PZK5"/>
<accession>A0AAW8PZK5</accession>
<sequence length="294" mass="33096">MFNKRLKNIVPKEFRSSIDFYWQFDEKFLKSASSYQGEPPSLACLIADVYARRNGNGFVKAQTKLLFDAYHAYFELVLSPKIPALMAAKEICTKFGAASTLMDIGVNNAEPYIAADILMLRSNLYNYPVILSYDVVSIDKDIVEISDLKHNEFIIRRQDYCIAVSTQSFSPNSCIVDRKTISQYVDSGYIPTKDCNLNVLEFLVFKVGDTDSSGAVFYSTYFNDSVLINEVNNETDQLIKDAALVVDGIRAGVLSEATSPASKAWKSYSESKSKAKLKENSKKLYLPRRIVKHV</sequence>